<organism evidence="5 6">
    <name type="scientific">Myxacorys almedinensis A</name>
    <dbReference type="NCBI Taxonomy" id="2690445"/>
    <lineage>
        <taxon>Bacteria</taxon>
        <taxon>Bacillati</taxon>
        <taxon>Cyanobacteriota</taxon>
        <taxon>Cyanophyceae</taxon>
        <taxon>Leptolyngbyales</taxon>
        <taxon>Leptolyngbyaceae</taxon>
        <taxon>Myxacorys</taxon>
        <taxon>Myxacorys almedinensis</taxon>
    </lineage>
</organism>
<keyword evidence="2" id="KW-0238">DNA-binding</keyword>
<dbReference type="InterPro" id="IPR014710">
    <property type="entry name" value="RmlC-like_jellyroll"/>
</dbReference>
<proteinExistence type="predicted"/>
<dbReference type="InterPro" id="IPR036388">
    <property type="entry name" value="WH-like_DNA-bd_sf"/>
</dbReference>
<dbReference type="SUPFAM" id="SSF51206">
    <property type="entry name" value="cAMP-binding domain-like"/>
    <property type="match status" value="1"/>
</dbReference>
<feature type="domain" description="Cyclic nucleotide-binding" evidence="4">
    <location>
        <begin position="11"/>
        <end position="132"/>
    </location>
</feature>
<evidence type="ECO:0000313" key="6">
    <source>
        <dbReference type="Proteomes" id="UP000646053"/>
    </source>
</evidence>
<dbReference type="GO" id="GO:0003677">
    <property type="term" value="F:DNA binding"/>
    <property type="evidence" value="ECO:0007669"/>
    <property type="project" value="UniProtKB-KW"/>
</dbReference>
<dbReference type="Gene3D" id="1.10.10.10">
    <property type="entry name" value="Winged helix-like DNA-binding domain superfamily/Winged helix DNA-binding domain"/>
    <property type="match status" value="1"/>
</dbReference>
<dbReference type="Proteomes" id="UP000646053">
    <property type="component" value="Unassembled WGS sequence"/>
</dbReference>
<keyword evidence="3" id="KW-0804">Transcription</keyword>
<dbReference type="GO" id="GO:0003700">
    <property type="term" value="F:DNA-binding transcription factor activity"/>
    <property type="evidence" value="ECO:0007669"/>
    <property type="project" value="TreeGrafter"/>
</dbReference>
<keyword evidence="1" id="KW-0805">Transcription regulation</keyword>
<protein>
    <submittedName>
        <fullName evidence="5">Helix-turn-helix domain-containing protein</fullName>
    </submittedName>
</protein>
<gene>
    <name evidence="5" type="ORF">GS601_02785</name>
</gene>
<dbReference type="PANTHER" id="PTHR24567">
    <property type="entry name" value="CRP FAMILY TRANSCRIPTIONAL REGULATORY PROTEIN"/>
    <property type="match status" value="1"/>
</dbReference>
<evidence type="ECO:0000256" key="1">
    <source>
        <dbReference type="ARBA" id="ARBA00023015"/>
    </source>
</evidence>
<dbReference type="InterPro" id="IPR036390">
    <property type="entry name" value="WH_DNA-bd_sf"/>
</dbReference>
<name>A0A8J7YY29_9CYAN</name>
<evidence type="ECO:0000313" key="5">
    <source>
        <dbReference type="EMBL" id="NDJ16224.1"/>
    </source>
</evidence>
<dbReference type="SUPFAM" id="SSF46785">
    <property type="entry name" value="Winged helix' DNA-binding domain"/>
    <property type="match status" value="1"/>
</dbReference>
<dbReference type="CDD" id="cd00038">
    <property type="entry name" value="CAP_ED"/>
    <property type="match status" value="1"/>
</dbReference>
<dbReference type="Gene3D" id="2.60.120.10">
    <property type="entry name" value="Jelly Rolls"/>
    <property type="match status" value="1"/>
</dbReference>
<dbReference type="InterPro" id="IPR012318">
    <property type="entry name" value="HTH_CRP"/>
</dbReference>
<dbReference type="PANTHER" id="PTHR24567:SF74">
    <property type="entry name" value="HTH-TYPE TRANSCRIPTIONAL REGULATOR ARCR"/>
    <property type="match status" value="1"/>
</dbReference>
<accession>A0A8J7YY29</accession>
<dbReference type="EMBL" id="WVIE01000002">
    <property type="protein sequence ID" value="NDJ16224.1"/>
    <property type="molecule type" value="Genomic_DNA"/>
</dbReference>
<evidence type="ECO:0000259" key="4">
    <source>
        <dbReference type="SMART" id="SM00100"/>
    </source>
</evidence>
<keyword evidence="6" id="KW-1185">Reference proteome</keyword>
<dbReference type="SMART" id="SM00100">
    <property type="entry name" value="cNMP"/>
    <property type="match status" value="1"/>
</dbReference>
<dbReference type="Pfam" id="PF13545">
    <property type="entry name" value="HTH_Crp_2"/>
    <property type="match status" value="1"/>
</dbReference>
<comment type="caution">
    <text evidence="5">The sequence shown here is derived from an EMBL/GenBank/DDBJ whole genome shotgun (WGS) entry which is preliminary data.</text>
</comment>
<dbReference type="AlphaFoldDB" id="A0A8J7YY29"/>
<dbReference type="InterPro" id="IPR050397">
    <property type="entry name" value="Env_Response_Regulators"/>
</dbReference>
<dbReference type="GO" id="GO:0005829">
    <property type="term" value="C:cytosol"/>
    <property type="evidence" value="ECO:0007669"/>
    <property type="project" value="TreeGrafter"/>
</dbReference>
<reference evidence="5" key="1">
    <citation type="submission" date="2019-12" db="EMBL/GenBank/DDBJ databases">
        <title>High-Quality draft genome sequences of three cyanobacteria isolated from the limestone walls of the Old Cathedral of Coimbra.</title>
        <authorList>
            <person name="Tiago I."/>
            <person name="Soares F."/>
            <person name="Portugal A."/>
        </authorList>
    </citation>
    <scope>NUCLEOTIDE SEQUENCE</scope>
    <source>
        <strain evidence="5">A</strain>
    </source>
</reference>
<evidence type="ECO:0000256" key="2">
    <source>
        <dbReference type="ARBA" id="ARBA00023125"/>
    </source>
</evidence>
<evidence type="ECO:0000256" key="3">
    <source>
        <dbReference type="ARBA" id="ARBA00023163"/>
    </source>
</evidence>
<dbReference type="InterPro" id="IPR018490">
    <property type="entry name" value="cNMP-bd_dom_sf"/>
</dbReference>
<sequence>MSNLPLTSNKLLSTLSSSDYERLLPHLETTDLPLGQTLYEPNQPLNYAYFPLNAVISLVNILEGGQMVDATMIGNEGMVGVPLVLGTMQIPMSAVTQIAGQALRIEASIFRSTLQGNGALYSLMLRYVQVLMGQIAQNLACIRLHSAQERCCYLLAMMQDRVGSPELIITQEALSRVVGVRRAGVNEIVNTLGRAGLIGHQRGKITILDRAGLEAAGCQCYRTLRAEYGRLSRP</sequence>
<dbReference type="InterPro" id="IPR000595">
    <property type="entry name" value="cNMP-bd_dom"/>
</dbReference>